<dbReference type="EMBL" id="KZ805312">
    <property type="protein sequence ID" value="PVI05673.1"/>
    <property type="molecule type" value="Genomic_DNA"/>
</dbReference>
<name>A0A2V1E519_9PLEO</name>
<dbReference type="AlphaFoldDB" id="A0A2V1E519"/>
<protein>
    <submittedName>
        <fullName evidence="1">Uncharacterized protein</fullName>
    </submittedName>
</protein>
<sequence length="199" mass="21806">MLGKDTGPVRSMLRTAVKRLFVVSFSPSHLSFTSPFTNTQSPHCCVSFPFSFVLFCRPPPIPTSPRVVVFLFTGDVASGLSTPPPSPHLVRSSLTHVSFPICLAAIVPQPATPFLYRTTRPCISSRLVIVALHLPCSHTCHHKTSEHSLEDILITGRSERIGAVQRQVAMMVLLRSEASFSHFFPPFIPPSPASEENST</sequence>
<keyword evidence="2" id="KW-1185">Reference proteome</keyword>
<evidence type="ECO:0000313" key="1">
    <source>
        <dbReference type="EMBL" id="PVI05673.1"/>
    </source>
</evidence>
<accession>A0A2V1E519</accession>
<gene>
    <name evidence="1" type="ORF">DM02DRAFT_69347</name>
</gene>
<reference evidence="1 2" key="1">
    <citation type="journal article" date="2018" name="Sci. Rep.">
        <title>Comparative genomics provides insights into the lifestyle and reveals functional heterogeneity of dark septate endophytic fungi.</title>
        <authorList>
            <person name="Knapp D.G."/>
            <person name="Nemeth J.B."/>
            <person name="Barry K."/>
            <person name="Hainaut M."/>
            <person name="Henrissat B."/>
            <person name="Johnson J."/>
            <person name="Kuo A."/>
            <person name="Lim J.H.P."/>
            <person name="Lipzen A."/>
            <person name="Nolan M."/>
            <person name="Ohm R.A."/>
            <person name="Tamas L."/>
            <person name="Grigoriev I.V."/>
            <person name="Spatafora J.W."/>
            <person name="Nagy L.G."/>
            <person name="Kovacs G.M."/>
        </authorList>
    </citation>
    <scope>NUCLEOTIDE SEQUENCE [LARGE SCALE GENOMIC DNA]</scope>
    <source>
        <strain evidence="1 2">DSE2036</strain>
    </source>
</reference>
<proteinExistence type="predicted"/>
<dbReference type="Proteomes" id="UP000244855">
    <property type="component" value="Unassembled WGS sequence"/>
</dbReference>
<organism evidence="1 2">
    <name type="scientific">Periconia macrospinosa</name>
    <dbReference type="NCBI Taxonomy" id="97972"/>
    <lineage>
        <taxon>Eukaryota</taxon>
        <taxon>Fungi</taxon>
        <taxon>Dikarya</taxon>
        <taxon>Ascomycota</taxon>
        <taxon>Pezizomycotina</taxon>
        <taxon>Dothideomycetes</taxon>
        <taxon>Pleosporomycetidae</taxon>
        <taxon>Pleosporales</taxon>
        <taxon>Massarineae</taxon>
        <taxon>Periconiaceae</taxon>
        <taxon>Periconia</taxon>
    </lineage>
</organism>
<evidence type="ECO:0000313" key="2">
    <source>
        <dbReference type="Proteomes" id="UP000244855"/>
    </source>
</evidence>